<dbReference type="Proteomes" id="UP001194580">
    <property type="component" value="Unassembled WGS sequence"/>
</dbReference>
<name>A0AAD4H2I3_9FUNG</name>
<keyword evidence="3" id="KW-1185">Reference proteome</keyword>
<organism evidence="2 3">
    <name type="scientific">Linnemannia exigua</name>
    <dbReference type="NCBI Taxonomy" id="604196"/>
    <lineage>
        <taxon>Eukaryota</taxon>
        <taxon>Fungi</taxon>
        <taxon>Fungi incertae sedis</taxon>
        <taxon>Mucoromycota</taxon>
        <taxon>Mortierellomycotina</taxon>
        <taxon>Mortierellomycetes</taxon>
        <taxon>Mortierellales</taxon>
        <taxon>Mortierellaceae</taxon>
        <taxon>Linnemannia</taxon>
    </lineage>
</organism>
<evidence type="ECO:0000256" key="1">
    <source>
        <dbReference type="SAM" id="MobiDB-lite"/>
    </source>
</evidence>
<feature type="compositionally biased region" description="Basic residues" evidence="1">
    <location>
        <begin position="67"/>
        <end position="80"/>
    </location>
</feature>
<accession>A0AAD4H2I3</accession>
<dbReference type="EMBL" id="JAAAIL010002552">
    <property type="protein sequence ID" value="KAG0256372.1"/>
    <property type="molecule type" value="Genomic_DNA"/>
</dbReference>
<comment type="caution">
    <text evidence="2">The sequence shown here is derived from an EMBL/GenBank/DDBJ whole genome shotgun (WGS) entry which is preliminary data.</text>
</comment>
<evidence type="ECO:0000313" key="3">
    <source>
        <dbReference type="Proteomes" id="UP001194580"/>
    </source>
</evidence>
<proteinExistence type="predicted"/>
<feature type="non-terminal residue" evidence="2">
    <location>
        <position position="86"/>
    </location>
</feature>
<dbReference type="AlphaFoldDB" id="A0AAD4H2I3"/>
<sequence length="86" mass="9761">TTGLNHFQTRYIRTETAASDTSDRENESIKVYAIEIYCSETEASDKFDGENEGDMTEGDTSSMAQRGTRRKRNKKKKRCGQRSQSA</sequence>
<protein>
    <submittedName>
        <fullName evidence="2">Uncharacterized protein</fullName>
    </submittedName>
</protein>
<feature type="region of interest" description="Disordered" evidence="1">
    <location>
        <begin position="42"/>
        <end position="86"/>
    </location>
</feature>
<gene>
    <name evidence="2" type="ORF">BGZ95_005517</name>
</gene>
<reference evidence="2" key="1">
    <citation type="journal article" date="2020" name="Fungal Divers.">
        <title>Resolving the Mortierellaceae phylogeny through synthesis of multi-gene phylogenetics and phylogenomics.</title>
        <authorList>
            <person name="Vandepol N."/>
            <person name="Liber J."/>
            <person name="Desiro A."/>
            <person name="Na H."/>
            <person name="Kennedy M."/>
            <person name="Barry K."/>
            <person name="Grigoriev I.V."/>
            <person name="Miller A.N."/>
            <person name="O'Donnell K."/>
            <person name="Stajich J.E."/>
            <person name="Bonito G."/>
        </authorList>
    </citation>
    <scope>NUCLEOTIDE SEQUENCE</scope>
    <source>
        <strain evidence="2">NRRL 28262</strain>
    </source>
</reference>
<evidence type="ECO:0000313" key="2">
    <source>
        <dbReference type="EMBL" id="KAG0256372.1"/>
    </source>
</evidence>